<dbReference type="InParanoid" id="W3X4T2"/>
<dbReference type="InterPro" id="IPR056884">
    <property type="entry name" value="NPHP3-like_N"/>
</dbReference>
<dbReference type="KEGG" id="pfy:PFICI_07931"/>
<dbReference type="PROSITE" id="PS50088">
    <property type="entry name" value="ANK_REPEAT"/>
    <property type="match status" value="4"/>
</dbReference>
<dbReference type="InterPro" id="IPR007111">
    <property type="entry name" value="NACHT_NTPase"/>
</dbReference>
<evidence type="ECO:0000256" key="3">
    <source>
        <dbReference type="SAM" id="Coils"/>
    </source>
</evidence>
<dbReference type="eggNOG" id="KOG4177">
    <property type="taxonomic scope" value="Eukaryota"/>
</dbReference>
<dbReference type="HOGENOM" id="CLU_000288_34_23_1"/>
<dbReference type="PRINTS" id="PR01415">
    <property type="entry name" value="ANKYRIN"/>
</dbReference>
<reference evidence="6" key="1">
    <citation type="journal article" date="2015" name="BMC Genomics">
        <title>Genomic and transcriptomic analysis of the endophytic fungus Pestalotiopsis fici reveals its lifestyle and high potential for synthesis of natural products.</title>
        <authorList>
            <person name="Wang X."/>
            <person name="Zhang X."/>
            <person name="Liu L."/>
            <person name="Xiang M."/>
            <person name="Wang W."/>
            <person name="Sun X."/>
            <person name="Che Y."/>
            <person name="Guo L."/>
            <person name="Liu G."/>
            <person name="Guo L."/>
            <person name="Wang C."/>
            <person name="Yin W.B."/>
            <person name="Stadler M."/>
            <person name="Zhang X."/>
            <person name="Liu X."/>
        </authorList>
    </citation>
    <scope>NUCLEOTIDE SEQUENCE [LARGE SCALE GENOMIC DNA]</scope>
    <source>
        <strain evidence="6">W106-1 / CGMCC3.15140</strain>
    </source>
</reference>
<evidence type="ECO:0000256" key="1">
    <source>
        <dbReference type="ARBA" id="ARBA00022737"/>
    </source>
</evidence>
<keyword evidence="1" id="KW-0677">Repeat</keyword>
<keyword evidence="2" id="KW-0040">ANK repeat</keyword>
<feature type="repeat" description="ANK" evidence="2">
    <location>
        <begin position="839"/>
        <end position="862"/>
    </location>
</feature>
<proteinExistence type="predicted"/>
<feature type="repeat" description="ANK" evidence="2">
    <location>
        <begin position="770"/>
        <end position="802"/>
    </location>
</feature>
<dbReference type="RefSeq" id="XP_007834703.1">
    <property type="nucleotide sequence ID" value="XM_007836512.1"/>
</dbReference>
<dbReference type="Gene3D" id="1.20.58.70">
    <property type="match status" value="1"/>
</dbReference>
<organism evidence="5 6">
    <name type="scientific">Pestalotiopsis fici (strain W106-1 / CGMCC3.15140)</name>
    <dbReference type="NCBI Taxonomy" id="1229662"/>
    <lineage>
        <taxon>Eukaryota</taxon>
        <taxon>Fungi</taxon>
        <taxon>Dikarya</taxon>
        <taxon>Ascomycota</taxon>
        <taxon>Pezizomycotina</taxon>
        <taxon>Sordariomycetes</taxon>
        <taxon>Xylariomycetidae</taxon>
        <taxon>Amphisphaeriales</taxon>
        <taxon>Sporocadaceae</taxon>
        <taxon>Pestalotiopsis</taxon>
    </lineage>
</organism>
<dbReference type="InterPro" id="IPR036770">
    <property type="entry name" value="Ankyrin_rpt-contain_sf"/>
</dbReference>
<dbReference type="PROSITE" id="PS50837">
    <property type="entry name" value="NACHT"/>
    <property type="match status" value="1"/>
</dbReference>
<protein>
    <recommendedName>
        <fullName evidence="4">NACHT domain-containing protein</fullName>
    </recommendedName>
</protein>
<dbReference type="OMA" id="GHEMMVQ"/>
<dbReference type="InterPro" id="IPR027417">
    <property type="entry name" value="P-loop_NTPase"/>
</dbReference>
<dbReference type="Proteomes" id="UP000030651">
    <property type="component" value="Unassembled WGS sequence"/>
</dbReference>
<keyword evidence="3" id="KW-0175">Coiled coil</keyword>
<dbReference type="SUPFAM" id="SSF48403">
    <property type="entry name" value="Ankyrin repeat"/>
    <property type="match status" value="1"/>
</dbReference>
<dbReference type="InterPro" id="IPR002110">
    <property type="entry name" value="Ankyrin_rpt"/>
</dbReference>
<dbReference type="InterPro" id="IPR054471">
    <property type="entry name" value="GPIID_WHD"/>
</dbReference>
<dbReference type="Gene3D" id="3.40.50.300">
    <property type="entry name" value="P-loop containing nucleotide triphosphate hydrolases"/>
    <property type="match status" value="1"/>
</dbReference>
<dbReference type="SMART" id="SM00248">
    <property type="entry name" value="ANK"/>
    <property type="match status" value="4"/>
</dbReference>
<feature type="repeat" description="ANK" evidence="2">
    <location>
        <begin position="806"/>
        <end position="835"/>
    </location>
</feature>
<dbReference type="PANTHER" id="PTHR10039">
    <property type="entry name" value="AMELOGENIN"/>
    <property type="match status" value="1"/>
</dbReference>
<dbReference type="Gene3D" id="1.25.40.20">
    <property type="entry name" value="Ankyrin repeat-containing domain"/>
    <property type="match status" value="2"/>
</dbReference>
<evidence type="ECO:0000313" key="5">
    <source>
        <dbReference type="EMBL" id="ETS80402.1"/>
    </source>
</evidence>
<dbReference type="EMBL" id="KI912113">
    <property type="protein sequence ID" value="ETS80402.1"/>
    <property type="molecule type" value="Genomic_DNA"/>
</dbReference>
<dbReference type="AlphaFoldDB" id="W3X4T2"/>
<feature type="repeat" description="ANK" evidence="2">
    <location>
        <begin position="737"/>
        <end position="769"/>
    </location>
</feature>
<evidence type="ECO:0000313" key="6">
    <source>
        <dbReference type="Proteomes" id="UP000030651"/>
    </source>
</evidence>
<feature type="domain" description="NACHT" evidence="4">
    <location>
        <begin position="220"/>
        <end position="363"/>
    </location>
</feature>
<dbReference type="GeneID" id="19272944"/>
<dbReference type="PROSITE" id="PS50297">
    <property type="entry name" value="ANK_REP_REGION"/>
    <property type="match status" value="4"/>
</dbReference>
<dbReference type="SUPFAM" id="SSF52540">
    <property type="entry name" value="P-loop containing nucleoside triphosphate hydrolases"/>
    <property type="match status" value="1"/>
</dbReference>
<gene>
    <name evidence="5" type="ORF">PFICI_07931</name>
</gene>
<keyword evidence="6" id="KW-1185">Reference proteome</keyword>
<dbReference type="Pfam" id="PF24883">
    <property type="entry name" value="NPHP3_N"/>
    <property type="match status" value="1"/>
</dbReference>
<sequence length="862" mass="97079">MADPLSVAGSAVGIISLGIQVAQSLFDYYNAVKSQHSDVAHTIRKLDSLLEILGSLQHRIDGRRFRADEQDAVRKIESLINESEECIQELQDEAEKFKQCPVGTIQSAVRTTARRVAYPFRRSTLEKLDEDVDDIVDRLKLALQLLQQEVTGRVQDDVEDIKALLKLVKSSQDSSGIQQWLNAPDATTNFNEACAKRQPQTGLWLVKGQRFTDWVTSHRSFLWLRGFAGCGKSVLCSTAIQHTYRHRRSNPQIGIAFFFFTFNDEDKQATSALLRALVSQLSTQAVKSTHLARLRDSYRQAAPPDEALLGCLRQLIGTFQDVYILIDALDESPRDKHREAVLQLLTDIRAWQEPRLHLLVTSRDEVDIRDELDLDPSLIIEMRNSEVDQDITAFIRQTLQDKRKFAKWKKHHNTIQDALTQRANGMFRWVECQFRSLARCPPNQQLLEQLLHSLPKSLDDTYARMLENIAPDLVDYAKQMLTILCCAIRPLSDTELLDALAVRIDSDCSHDYSYDATRRFNDISALEEICPGFMEVDTDFNTRDVTIRLAHFSVREFLEAKRILQYEAIALFHVQRQIGHTHMAGICLASLLYPQQKDNKALSKVTEESALLRYAARHWPEHFTQCGSKSIIEMQSWPLFQTTGPYFMRWVRTWNIDEASGRFTYEAPKPLYYVAFLGLNTIAAMLLGSHDMNFNSELAPGSDSTIYVINRTAASRDHIYVLESLSEDMDINVNAGRYGTALHAAAANGHESTVQLLLEKGADVNDNSEMYRTALHVAAANGHESTVQLLLEKGADINAEGKVYGTALHIAAAEGHESIVQLLLEKGADMNAEGKGYGTALHIAAAEGHENIVKLLLEKGAI</sequence>
<evidence type="ECO:0000259" key="4">
    <source>
        <dbReference type="PROSITE" id="PS50837"/>
    </source>
</evidence>
<dbReference type="OrthoDB" id="1577640at2759"/>
<name>W3X4T2_PESFW</name>
<dbReference type="Pfam" id="PF12796">
    <property type="entry name" value="Ank_2"/>
    <property type="match status" value="2"/>
</dbReference>
<accession>W3X4T2</accession>
<dbReference type="Pfam" id="PF22939">
    <property type="entry name" value="WHD_GPIID"/>
    <property type="match status" value="1"/>
</dbReference>
<evidence type="ECO:0000256" key="2">
    <source>
        <dbReference type="PROSITE-ProRule" id="PRU00023"/>
    </source>
</evidence>
<feature type="coiled-coil region" evidence="3">
    <location>
        <begin position="73"/>
        <end position="100"/>
    </location>
</feature>
<dbReference type="PANTHER" id="PTHR10039:SF16">
    <property type="entry name" value="GPI INOSITOL-DEACYLASE"/>
    <property type="match status" value="1"/>
</dbReference>